<dbReference type="EMBL" id="GBXM01077270">
    <property type="protein sequence ID" value="JAH31307.1"/>
    <property type="molecule type" value="Transcribed_RNA"/>
</dbReference>
<organism evidence="1">
    <name type="scientific">Anguilla anguilla</name>
    <name type="common">European freshwater eel</name>
    <name type="synonym">Muraena anguilla</name>
    <dbReference type="NCBI Taxonomy" id="7936"/>
    <lineage>
        <taxon>Eukaryota</taxon>
        <taxon>Metazoa</taxon>
        <taxon>Chordata</taxon>
        <taxon>Craniata</taxon>
        <taxon>Vertebrata</taxon>
        <taxon>Euteleostomi</taxon>
        <taxon>Actinopterygii</taxon>
        <taxon>Neopterygii</taxon>
        <taxon>Teleostei</taxon>
        <taxon>Anguilliformes</taxon>
        <taxon>Anguillidae</taxon>
        <taxon>Anguilla</taxon>
    </lineage>
</organism>
<sequence>MYLRAEHVKYFYILISMENVNLQLANSAENGLTTLLFMT</sequence>
<name>A0A0E9RR72_ANGAN</name>
<evidence type="ECO:0000313" key="1">
    <source>
        <dbReference type="EMBL" id="JAH31307.1"/>
    </source>
</evidence>
<protein>
    <submittedName>
        <fullName evidence="1">Uncharacterized protein</fullName>
    </submittedName>
</protein>
<dbReference type="EMBL" id="GBXM01095065">
    <property type="protein sequence ID" value="JAH13512.1"/>
    <property type="molecule type" value="Transcribed_RNA"/>
</dbReference>
<proteinExistence type="predicted"/>
<reference evidence="1" key="2">
    <citation type="journal article" date="2015" name="Fish Shellfish Immunol.">
        <title>Early steps in the European eel (Anguilla anguilla)-Vibrio vulnificus interaction in the gills: Role of the RtxA13 toxin.</title>
        <authorList>
            <person name="Callol A."/>
            <person name="Pajuelo D."/>
            <person name="Ebbesson L."/>
            <person name="Teles M."/>
            <person name="MacKenzie S."/>
            <person name="Amaro C."/>
        </authorList>
    </citation>
    <scope>NUCLEOTIDE SEQUENCE</scope>
</reference>
<reference evidence="1" key="1">
    <citation type="submission" date="2014-11" db="EMBL/GenBank/DDBJ databases">
        <authorList>
            <person name="Amaro Gonzalez C."/>
        </authorList>
    </citation>
    <scope>NUCLEOTIDE SEQUENCE</scope>
</reference>
<dbReference type="AlphaFoldDB" id="A0A0E9RR72"/>
<accession>A0A0E9RR72</accession>